<evidence type="ECO:0000313" key="4">
    <source>
        <dbReference type="Proteomes" id="UP000190626"/>
    </source>
</evidence>
<dbReference type="SUPFAM" id="SSF51905">
    <property type="entry name" value="FAD/NAD(P)-binding domain"/>
    <property type="match status" value="1"/>
</dbReference>
<keyword evidence="4" id="KW-1185">Reference proteome</keyword>
<protein>
    <submittedName>
        <fullName evidence="3">FAD-dependent oxidoreductase</fullName>
    </submittedName>
</protein>
<dbReference type="AlphaFoldDB" id="A0A1V4HHB5"/>
<dbReference type="GO" id="GO:0005737">
    <property type="term" value="C:cytoplasm"/>
    <property type="evidence" value="ECO:0007669"/>
    <property type="project" value="TreeGrafter"/>
</dbReference>
<dbReference type="STRING" id="1469647.BC351_29440"/>
<evidence type="ECO:0000313" key="3">
    <source>
        <dbReference type="EMBL" id="OPH56069.1"/>
    </source>
</evidence>
<reference evidence="4" key="1">
    <citation type="submission" date="2016-07" db="EMBL/GenBank/DDBJ databases">
        <authorList>
            <person name="Florea S."/>
            <person name="Webb J.S."/>
            <person name="Jaromczyk J."/>
            <person name="Schardl C.L."/>
        </authorList>
    </citation>
    <scope>NUCLEOTIDE SEQUENCE [LARGE SCALE GENOMIC DNA]</scope>
    <source>
        <strain evidence="4">CY1</strain>
    </source>
</reference>
<dbReference type="InterPro" id="IPR036188">
    <property type="entry name" value="FAD/NAD-bd_sf"/>
</dbReference>
<name>A0A1V4HHB5_9BACL</name>
<gene>
    <name evidence="3" type="ORF">BC351_29440</name>
</gene>
<sequence>MRKQKIVVIGAGIVGASMAYNLSKRNQDVTVIECNSTAACEVTGKSFAWINSSGRVSKKFRHLYDATLAEYHSLEKDLPDLKVNWNGALTWGVPANVEKSHIQKLNRKQIIELEPNLKEYPEEASFAYGEGAVDPALTTKLLLKKAEENGANILFDTKVTQIKKESSNVVGVYTSIGFIESDIIVLATGANLPELCKPLGFDVPVAPSPSIIIRMKSKEKLIHTLISNSKFEARQLTNDIILAAEDYIDESEENGPEAIGKRAFETLRHHLNGGENLELESIKVGWRPMPEDGYPIVGFHEQIGGLYLSVMHSAITLAPIVSRLAANEIIDDVKMNELECCRLSRFIVEDMTSVPLKSDLDE</sequence>
<dbReference type="Gene3D" id="3.30.9.10">
    <property type="entry name" value="D-Amino Acid Oxidase, subunit A, domain 2"/>
    <property type="match status" value="1"/>
</dbReference>
<feature type="domain" description="FAD dependent oxidoreductase" evidence="2">
    <location>
        <begin position="5"/>
        <end position="327"/>
    </location>
</feature>
<dbReference type="Gene3D" id="3.50.50.60">
    <property type="entry name" value="FAD/NAD(P)-binding domain"/>
    <property type="match status" value="1"/>
</dbReference>
<dbReference type="Proteomes" id="UP000190626">
    <property type="component" value="Unassembled WGS sequence"/>
</dbReference>
<evidence type="ECO:0000259" key="2">
    <source>
        <dbReference type="Pfam" id="PF01266"/>
    </source>
</evidence>
<dbReference type="OrthoDB" id="9794226at2"/>
<dbReference type="InterPro" id="IPR006076">
    <property type="entry name" value="FAD-dep_OxRdtase"/>
</dbReference>
<dbReference type="EMBL" id="MBTG01000018">
    <property type="protein sequence ID" value="OPH56069.1"/>
    <property type="molecule type" value="Genomic_DNA"/>
</dbReference>
<dbReference type="GO" id="GO:0016491">
    <property type="term" value="F:oxidoreductase activity"/>
    <property type="evidence" value="ECO:0007669"/>
    <property type="project" value="UniProtKB-KW"/>
</dbReference>
<dbReference type="Pfam" id="PF01266">
    <property type="entry name" value="DAO"/>
    <property type="match status" value="1"/>
</dbReference>
<dbReference type="PANTHER" id="PTHR13847:SF289">
    <property type="entry name" value="GLYCINE OXIDASE"/>
    <property type="match status" value="1"/>
</dbReference>
<evidence type="ECO:0000256" key="1">
    <source>
        <dbReference type="ARBA" id="ARBA00023002"/>
    </source>
</evidence>
<accession>A0A1V4HHB5</accession>
<comment type="caution">
    <text evidence="3">The sequence shown here is derived from an EMBL/GenBank/DDBJ whole genome shotgun (WGS) entry which is preliminary data.</text>
</comment>
<keyword evidence="1" id="KW-0560">Oxidoreductase</keyword>
<dbReference type="PANTHER" id="PTHR13847">
    <property type="entry name" value="SARCOSINE DEHYDROGENASE-RELATED"/>
    <property type="match status" value="1"/>
</dbReference>
<proteinExistence type="predicted"/>
<organism evidence="3 4">
    <name type="scientific">Paenibacillus ferrarius</name>
    <dbReference type="NCBI Taxonomy" id="1469647"/>
    <lineage>
        <taxon>Bacteria</taxon>
        <taxon>Bacillati</taxon>
        <taxon>Bacillota</taxon>
        <taxon>Bacilli</taxon>
        <taxon>Bacillales</taxon>
        <taxon>Paenibacillaceae</taxon>
        <taxon>Paenibacillus</taxon>
    </lineage>
</organism>